<evidence type="ECO:0000259" key="1">
    <source>
        <dbReference type="Pfam" id="PF16539"/>
    </source>
</evidence>
<accession>A0ABY9RMS5</accession>
<dbReference type="Pfam" id="PF16539">
    <property type="entry name" value="FlgT_M"/>
    <property type="match status" value="1"/>
</dbReference>
<dbReference type="Proteomes" id="UP001181355">
    <property type="component" value="Chromosome"/>
</dbReference>
<dbReference type="RefSeq" id="WP_309483476.1">
    <property type="nucleotide sequence ID" value="NZ_CP133720.1"/>
</dbReference>
<feature type="domain" description="Flagellar assembly protein T middle" evidence="1">
    <location>
        <begin position="54"/>
        <end position="176"/>
    </location>
</feature>
<reference evidence="2" key="1">
    <citation type="submission" date="2023-09" db="EMBL/GenBank/DDBJ databases">
        <title>Undibacterium sp. 20NA77.5 isolated from freshwater.</title>
        <authorList>
            <person name="Le V."/>
            <person name="Ko S.-R."/>
            <person name="Ahn C.-Y."/>
            <person name="Oh H.-M."/>
        </authorList>
    </citation>
    <scope>NUCLEOTIDE SEQUENCE</scope>
    <source>
        <strain evidence="2">20NA77.5</strain>
    </source>
</reference>
<protein>
    <submittedName>
        <fullName evidence="2">Flagella assembly protein FlgT middle domain-containing protein</fullName>
    </submittedName>
</protein>
<dbReference type="InterPro" id="IPR032386">
    <property type="entry name" value="FlgT_M"/>
</dbReference>
<keyword evidence="2" id="KW-0966">Cell projection</keyword>
<keyword evidence="2" id="KW-0282">Flagellum</keyword>
<keyword evidence="3" id="KW-1185">Reference proteome</keyword>
<sequence length="331" mass="36586">MKMVPISKERSALVRVVQVLGLYVLLAATALSLSSCGLFVKPVKTENLVAERVLKKKIVMTGFAVNMPLQVQDLDDVAQGVPRELLERLQRSGNFLVRQSKNLLSYDFQQETPSAQLVRQVAAENDAQFVIAGEIRNAGVRTDSKYWGLWETRKRQIEIDFAIYDGISGAFISRHHLYRPAEDDAKVGRDKAFGSVAFYATSFGKALDSVLQEAVGWIRQDLAPYPMMARILDIKGDRIVLDAGVQSNLVVGDPALVVAQYDQLPTLGLSSTQAKPLQYGIPQVSMGIAKIIQVQHPFAVAELRDTPATADFKVKVGDYVRFDPAVFMAMK</sequence>
<name>A0ABY9RMS5_9BURK</name>
<dbReference type="EMBL" id="CP133720">
    <property type="protein sequence ID" value="WMW81999.1"/>
    <property type="molecule type" value="Genomic_DNA"/>
</dbReference>
<organism evidence="2 3">
    <name type="scientific">Undibacterium cyanobacteriorum</name>
    <dbReference type="NCBI Taxonomy" id="3073561"/>
    <lineage>
        <taxon>Bacteria</taxon>
        <taxon>Pseudomonadati</taxon>
        <taxon>Pseudomonadota</taxon>
        <taxon>Betaproteobacteria</taxon>
        <taxon>Burkholderiales</taxon>
        <taxon>Oxalobacteraceae</taxon>
        <taxon>Undibacterium</taxon>
    </lineage>
</organism>
<keyword evidence="2" id="KW-0969">Cilium</keyword>
<evidence type="ECO:0000313" key="3">
    <source>
        <dbReference type="Proteomes" id="UP001181355"/>
    </source>
</evidence>
<dbReference type="Gene3D" id="3.40.50.10610">
    <property type="entry name" value="ABC-type transport auxiliary lipoprotein component"/>
    <property type="match status" value="1"/>
</dbReference>
<evidence type="ECO:0000313" key="2">
    <source>
        <dbReference type="EMBL" id="WMW81999.1"/>
    </source>
</evidence>
<proteinExistence type="predicted"/>
<gene>
    <name evidence="2" type="ORF">RF679_06855</name>
</gene>